<dbReference type="RefSeq" id="WP_213530974.1">
    <property type="nucleotide sequence ID" value="NZ_BOVJ01000183.1"/>
</dbReference>
<evidence type="ECO:0008006" key="4">
    <source>
        <dbReference type="Google" id="ProtNLM"/>
    </source>
</evidence>
<feature type="signal peptide" evidence="1">
    <location>
        <begin position="1"/>
        <end position="21"/>
    </location>
</feature>
<dbReference type="Proteomes" id="UP000680304">
    <property type="component" value="Unassembled WGS sequence"/>
</dbReference>
<comment type="caution">
    <text evidence="2">The sequence shown here is derived from an EMBL/GenBank/DDBJ whole genome shotgun (WGS) entry which is preliminary data.</text>
</comment>
<organism evidence="2 3">
    <name type="scientific">Paenibacillus cisolokensis</name>
    <dbReference type="NCBI Taxonomy" id="1658519"/>
    <lineage>
        <taxon>Bacteria</taxon>
        <taxon>Bacillati</taxon>
        <taxon>Bacillota</taxon>
        <taxon>Bacilli</taxon>
        <taxon>Bacillales</taxon>
        <taxon>Paenibacillaceae</taxon>
        <taxon>Paenibacillus</taxon>
    </lineage>
</organism>
<name>A0ABQ4NDY3_9BACL</name>
<keyword evidence="1" id="KW-0732">Signal</keyword>
<keyword evidence="3" id="KW-1185">Reference proteome</keyword>
<dbReference type="EMBL" id="BOVJ01000183">
    <property type="protein sequence ID" value="GIQ66414.1"/>
    <property type="molecule type" value="Genomic_DNA"/>
</dbReference>
<feature type="chain" id="PRO_5045827259" description="SbsC C-terminal domain-containing protein" evidence="1">
    <location>
        <begin position="22"/>
        <end position="320"/>
    </location>
</feature>
<accession>A0ABQ4NDY3</accession>
<protein>
    <recommendedName>
        <fullName evidence="4">SbsC C-terminal domain-containing protein</fullName>
    </recommendedName>
</protein>
<proteinExistence type="predicted"/>
<reference evidence="2 3" key="1">
    <citation type="submission" date="2021-04" db="EMBL/GenBank/DDBJ databases">
        <title>Draft genome sequence of Paenibacillus cisolokensis, LC2-13A.</title>
        <authorList>
            <person name="Uke A."/>
            <person name="Chhe C."/>
            <person name="Baramee S."/>
            <person name="Kosugi A."/>
        </authorList>
    </citation>
    <scope>NUCLEOTIDE SEQUENCE [LARGE SCALE GENOMIC DNA]</scope>
    <source>
        <strain evidence="2 3">LC2-13A</strain>
    </source>
</reference>
<gene>
    <name evidence="2" type="ORF">PACILC2_49820</name>
</gene>
<evidence type="ECO:0000256" key="1">
    <source>
        <dbReference type="SAM" id="SignalP"/>
    </source>
</evidence>
<sequence length="320" mass="35419">MRIWTAASLAALTLTAGTVYTVSAVRADGLSAAAAGSAAVHASAAAQAAAASSTAADKIVDQYNALLKKRGQLPQAFAFLNKHIGDVSKRQATLMTLHLENAVKKALPAMEARFNSTSVQTAIFKVYRFGDDFADVIKRTKDRKLIALLKEADASGYKLETAEGMFFPIVDYTKFRKYGAYVNPDIKAYFDIMAVESEKAVAKDAALTIGYQELVNRTLSMEQFVAKYPYSNRAAQVKTLFDRYKLFTFYGLSNTPLFDYNTKTIMPNAKKGYTLVLQYNKPSSSEYLTLLQKFMKLLKDENYKLTAKVEAFRSANIPIE</sequence>
<evidence type="ECO:0000313" key="2">
    <source>
        <dbReference type="EMBL" id="GIQ66414.1"/>
    </source>
</evidence>
<evidence type="ECO:0000313" key="3">
    <source>
        <dbReference type="Proteomes" id="UP000680304"/>
    </source>
</evidence>